<dbReference type="Pfam" id="PF13843">
    <property type="entry name" value="DDE_Tnp_1_7"/>
    <property type="match status" value="1"/>
</dbReference>
<reference evidence="3 4" key="1">
    <citation type="journal article" date="2021" name="Elife">
        <title>Chloroplast acquisition without the gene transfer in kleptoplastic sea slugs, Plakobranchus ocellatus.</title>
        <authorList>
            <person name="Maeda T."/>
            <person name="Takahashi S."/>
            <person name="Yoshida T."/>
            <person name="Shimamura S."/>
            <person name="Takaki Y."/>
            <person name="Nagai Y."/>
            <person name="Toyoda A."/>
            <person name="Suzuki Y."/>
            <person name="Arimoto A."/>
            <person name="Ishii H."/>
            <person name="Satoh N."/>
            <person name="Nishiyama T."/>
            <person name="Hasebe M."/>
            <person name="Maruyama T."/>
            <person name="Minagawa J."/>
            <person name="Obokata J."/>
            <person name="Shigenobu S."/>
        </authorList>
    </citation>
    <scope>NUCLEOTIDE SEQUENCE [LARGE SCALE GENOMIC DNA]</scope>
</reference>
<keyword evidence="4" id="KW-1185">Reference proteome</keyword>
<dbReference type="AlphaFoldDB" id="A0AAV4I720"/>
<dbReference type="Proteomes" id="UP000762676">
    <property type="component" value="Unassembled WGS sequence"/>
</dbReference>
<keyword evidence="1" id="KW-0472">Membrane</keyword>
<name>A0AAV4I720_9GAST</name>
<feature type="transmembrane region" description="Helical" evidence="1">
    <location>
        <begin position="82"/>
        <end position="99"/>
    </location>
</feature>
<keyword evidence="1" id="KW-1133">Transmembrane helix</keyword>
<evidence type="ECO:0000313" key="3">
    <source>
        <dbReference type="EMBL" id="GFS04827.1"/>
    </source>
</evidence>
<dbReference type="InterPro" id="IPR029526">
    <property type="entry name" value="PGBD"/>
</dbReference>
<dbReference type="EMBL" id="BMAT01013042">
    <property type="protein sequence ID" value="GFS04827.1"/>
    <property type="molecule type" value="Genomic_DNA"/>
</dbReference>
<dbReference type="PANTHER" id="PTHR46599:SF6">
    <property type="entry name" value="DUAL SPECIFICITY PHOSPHATASE 26"/>
    <property type="match status" value="1"/>
</dbReference>
<gene>
    <name evidence="3" type="ORF">ElyMa_006505800</name>
</gene>
<comment type="caution">
    <text evidence="3">The sequence shown here is derived from an EMBL/GenBank/DDBJ whole genome shotgun (WGS) entry which is preliminary data.</text>
</comment>
<protein>
    <submittedName>
        <fullName evidence="3">PiggyBac transposable element-derived protein 4</fullName>
    </submittedName>
</protein>
<proteinExistence type="predicted"/>
<feature type="domain" description="PiggyBac transposable element-derived protein" evidence="2">
    <location>
        <begin position="6"/>
        <end position="91"/>
    </location>
</feature>
<organism evidence="3 4">
    <name type="scientific">Elysia marginata</name>
    <dbReference type="NCBI Taxonomy" id="1093978"/>
    <lineage>
        <taxon>Eukaryota</taxon>
        <taxon>Metazoa</taxon>
        <taxon>Spiralia</taxon>
        <taxon>Lophotrochozoa</taxon>
        <taxon>Mollusca</taxon>
        <taxon>Gastropoda</taxon>
        <taxon>Heterobranchia</taxon>
        <taxon>Euthyneura</taxon>
        <taxon>Panpulmonata</taxon>
        <taxon>Sacoglossa</taxon>
        <taxon>Placobranchoidea</taxon>
        <taxon>Plakobranchidae</taxon>
        <taxon>Elysia</taxon>
    </lineage>
</organism>
<evidence type="ECO:0000259" key="2">
    <source>
        <dbReference type="Pfam" id="PF13843"/>
    </source>
</evidence>
<evidence type="ECO:0000256" key="1">
    <source>
        <dbReference type="SAM" id="Phobius"/>
    </source>
</evidence>
<keyword evidence="1" id="KW-0812">Transmembrane</keyword>
<dbReference type="PANTHER" id="PTHR46599">
    <property type="entry name" value="PIGGYBAC TRANSPOSABLE ELEMENT-DERIVED PROTEIN 4"/>
    <property type="match status" value="1"/>
</dbReference>
<accession>A0AAV4I720</accession>
<evidence type="ECO:0000313" key="4">
    <source>
        <dbReference type="Proteomes" id="UP000762676"/>
    </source>
</evidence>
<sequence>MKKCRSKFAFRENATLVSYQSNNKKNVIPLSNQHTISAIVDGPKTKPEIIEFYNKTKSGVDLFHLKCHALTTKGKTRRWPMVYFYNVLDIACMTVHVLYHKVSPGSKLSNPDCRHEFHEQLAKESTKKPAFEETA</sequence>